<dbReference type="SUPFAM" id="SSF52540">
    <property type="entry name" value="P-loop containing nucleoside triphosphate hydrolases"/>
    <property type="match status" value="1"/>
</dbReference>
<evidence type="ECO:0000256" key="3">
    <source>
        <dbReference type="ARBA" id="ARBA00023123"/>
    </source>
</evidence>
<evidence type="ECO:0000313" key="9">
    <source>
        <dbReference type="EMBL" id="KNC56326.1"/>
    </source>
</evidence>
<keyword evidence="1 6" id="KW-0547">Nucleotide-binding</keyword>
<keyword evidence="4 6" id="KW-0505">Motor protein</keyword>
<dbReference type="GO" id="GO:0005524">
    <property type="term" value="F:ATP binding"/>
    <property type="evidence" value="ECO:0007669"/>
    <property type="project" value="UniProtKB-UniRule"/>
</dbReference>
<evidence type="ECO:0000256" key="7">
    <source>
        <dbReference type="SAM" id="MobiDB-lite"/>
    </source>
</evidence>
<dbReference type="Gene3D" id="3.40.850.10">
    <property type="entry name" value="Kinesin motor domain"/>
    <property type="match status" value="1"/>
</dbReference>
<dbReference type="STRING" id="461836.A0A0L0DW69"/>
<evidence type="ECO:0000256" key="5">
    <source>
        <dbReference type="ARBA" id="ARBA00023203"/>
    </source>
</evidence>
<evidence type="ECO:0000313" key="10">
    <source>
        <dbReference type="Proteomes" id="UP000054408"/>
    </source>
</evidence>
<dbReference type="eggNOG" id="KOG4229">
    <property type="taxonomic scope" value="Eukaryota"/>
</dbReference>
<evidence type="ECO:0000256" key="4">
    <source>
        <dbReference type="ARBA" id="ARBA00023175"/>
    </source>
</evidence>
<dbReference type="GO" id="GO:0000146">
    <property type="term" value="F:microfilament motor activity"/>
    <property type="evidence" value="ECO:0007669"/>
    <property type="project" value="TreeGrafter"/>
</dbReference>
<feature type="region of interest" description="Disordered" evidence="7">
    <location>
        <begin position="24"/>
        <end position="72"/>
    </location>
</feature>
<dbReference type="Gene3D" id="1.20.58.530">
    <property type="match status" value="1"/>
</dbReference>
<comment type="caution">
    <text evidence="6">Lacks conserved residue(s) required for the propagation of feature annotation.</text>
</comment>
<feature type="compositionally biased region" description="Polar residues" evidence="7">
    <location>
        <begin position="61"/>
        <end position="72"/>
    </location>
</feature>
<dbReference type="GO" id="GO:0016459">
    <property type="term" value="C:myosin complex"/>
    <property type="evidence" value="ECO:0007669"/>
    <property type="project" value="UniProtKB-KW"/>
</dbReference>
<evidence type="ECO:0000256" key="2">
    <source>
        <dbReference type="ARBA" id="ARBA00022840"/>
    </source>
</evidence>
<dbReference type="InterPro" id="IPR001609">
    <property type="entry name" value="Myosin_head_motor_dom-like"/>
</dbReference>
<accession>A0A0L0DW69</accession>
<dbReference type="GO" id="GO:0005737">
    <property type="term" value="C:cytoplasm"/>
    <property type="evidence" value="ECO:0007669"/>
    <property type="project" value="TreeGrafter"/>
</dbReference>
<evidence type="ECO:0000256" key="6">
    <source>
        <dbReference type="PROSITE-ProRule" id="PRU00782"/>
    </source>
</evidence>
<organism evidence="9 10">
    <name type="scientific">Thecamonas trahens ATCC 50062</name>
    <dbReference type="NCBI Taxonomy" id="461836"/>
    <lineage>
        <taxon>Eukaryota</taxon>
        <taxon>Apusozoa</taxon>
        <taxon>Apusomonadida</taxon>
        <taxon>Apusomonadidae</taxon>
        <taxon>Thecamonas</taxon>
    </lineage>
</organism>
<dbReference type="PRINTS" id="PR00193">
    <property type="entry name" value="MYOSINHEAVY"/>
</dbReference>
<dbReference type="InterPro" id="IPR036961">
    <property type="entry name" value="Kinesin_motor_dom_sf"/>
</dbReference>
<sequence>MTKVFTSFHNEDLVWVLNFGKEPEPEVKKSRFGGGASSSKDKKEHKPPEPPKLAAKVKGTPSDNPDYNNQPKALKVTQTDDLLVQIMAQSNREGRQNMVELEDLQVGELMYNLRMRYKAKPMLYYTYVGEILVVANPLQDMGLINQETMEKYKGRPFADPELPPHIYATGDEVYRKMCSPEPGRPINQSIVISGESGAGKSESTKHVLQYIAFVAEKGTQELDVNSKILATSEVLEAFGNAKTTRNDNSSRFGKFVEIQFNQQNVIVGARINQYLLEKSRIVLQELDERNYHIFYMMFENFSPAELAALHLTTYDQYRYLVGRDRCNVNTCFVDHHGEPMHDDKRYATFVENMDTLGLGPEFRQQLYRILAAILILGQIKFSATEEGQTCNIDTPQEVGWVAELLGVSQQGLSDALLFFHITETTIKNLTEQQAYDNADALAKQMYGRLFELLVEEHINTVISAPGGAGAKWIGVLDIFGFESFEKKQPDHSVLTNNKFEQLCINLTNEQLQHFFYENQIPKQQELYRSQGLHVDDIEYADNSACVQLIKGPIDKSDKKAAKAKNISPFSTA</sequence>
<protein>
    <recommendedName>
        <fullName evidence="8">Myosin motor domain-containing protein</fullName>
    </recommendedName>
</protein>
<gene>
    <name evidence="9" type="ORF">AMSG_02296</name>
</gene>
<dbReference type="Gene3D" id="1.20.120.720">
    <property type="entry name" value="Myosin VI head, motor domain, U50 subdomain"/>
    <property type="match status" value="1"/>
</dbReference>
<dbReference type="OMA" id="NICEASP"/>
<proteinExistence type="inferred from homology"/>
<dbReference type="InterPro" id="IPR027417">
    <property type="entry name" value="P-loop_NTPase"/>
</dbReference>
<dbReference type="PANTHER" id="PTHR13140">
    <property type="entry name" value="MYOSIN"/>
    <property type="match status" value="1"/>
</dbReference>
<dbReference type="GO" id="GO:0007015">
    <property type="term" value="P:actin filament organization"/>
    <property type="evidence" value="ECO:0007669"/>
    <property type="project" value="TreeGrafter"/>
</dbReference>
<evidence type="ECO:0000256" key="1">
    <source>
        <dbReference type="ARBA" id="ARBA00022741"/>
    </source>
</evidence>
<dbReference type="Proteomes" id="UP000054408">
    <property type="component" value="Unassembled WGS sequence"/>
</dbReference>
<dbReference type="GO" id="GO:0051015">
    <property type="term" value="F:actin filament binding"/>
    <property type="evidence" value="ECO:0007669"/>
    <property type="project" value="TreeGrafter"/>
</dbReference>
<reference evidence="9 10" key="1">
    <citation type="submission" date="2010-05" db="EMBL/GenBank/DDBJ databases">
        <title>The Genome Sequence of Thecamonas trahens ATCC 50062.</title>
        <authorList>
            <consortium name="The Broad Institute Genome Sequencing Platform"/>
            <person name="Russ C."/>
            <person name="Cuomo C."/>
            <person name="Shea T."/>
            <person name="Young S.K."/>
            <person name="Zeng Q."/>
            <person name="Koehrsen M."/>
            <person name="Haas B."/>
            <person name="Borodovsky M."/>
            <person name="Guigo R."/>
            <person name="Alvarado L."/>
            <person name="Berlin A."/>
            <person name="Bochicchio J."/>
            <person name="Borenstein D."/>
            <person name="Chapman S."/>
            <person name="Chen Z."/>
            <person name="Freedman E."/>
            <person name="Gellesch M."/>
            <person name="Goldberg J."/>
            <person name="Griggs A."/>
            <person name="Gujja S."/>
            <person name="Heilman E."/>
            <person name="Heiman D."/>
            <person name="Hepburn T."/>
            <person name="Howarth C."/>
            <person name="Jen D."/>
            <person name="Larson L."/>
            <person name="Mehta T."/>
            <person name="Park D."/>
            <person name="Pearson M."/>
            <person name="Roberts A."/>
            <person name="Saif S."/>
            <person name="Shenoy N."/>
            <person name="Sisk P."/>
            <person name="Stolte C."/>
            <person name="Sykes S."/>
            <person name="Thomson T."/>
            <person name="Walk T."/>
            <person name="White J."/>
            <person name="Yandava C."/>
            <person name="Burger G."/>
            <person name="Gray M.W."/>
            <person name="Holland P.W.H."/>
            <person name="King N."/>
            <person name="Lang F.B.F."/>
            <person name="Roger A.J."/>
            <person name="Ruiz-Trillo I."/>
            <person name="Lander E."/>
            <person name="Nusbaum C."/>
        </authorList>
    </citation>
    <scope>NUCLEOTIDE SEQUENCE [LARGE SCALE GENOMIC DNA]</scope>
    <source>
        <strain evidence="9 10">ATCC 50062</strain>
    </source>
</reference>
<name>A0A0L0DW69_THETB</name>
<comment type="similarity">
    <text evidence="6">Belongs to the TRAFAC class myosin-kinesin ATPase superfamily. Myosin family.</text>
</comment>
<dbReference type="Gene3D" id="1.10.10.820">
    <property type="match status" value="1"/>
</dbReference>
<dbReference type="GeneID" id="25561982"/>
<dbReference type="PROSITE" id="PS51456">
    <property type="entry name" value="MYOSIN_MOTOR"/>
    <property type="match status" value="1"/>
</dbReference>
<evidence type="ECO:0000259" key="8">
    <source>
        <dbReference type="PROSITE" id="PS51456"/>
    </source>
</evidence>
<dbReference type="CDD" id="cd00124">
    <property type="entry name" value="MYSc"/>
    <property type="match status" value="1"/>
</dbReference>
<dbReference type="RefSeq" id="XP_013760843.1">
    <property type="nucleotide sequence ID" value="XM_013905389.1"/>
</dbReference>
<dbReference type="GO" id="GO:0016020">
    <property type="term" value="C:membrane"/>
    <property type="evidence" value="ECO:0007669"/>
    <property type="project" value="TreeGrafter"/>
</dbReference>
<feature type="domain" description="Myosin motor" evidence="8">
    <location>
        <begin position="93"/>
        <end position="572"/>
    </location>
</feature>
<dbReference type="OrthoDB" id="6108017at2759"/>
<feature type="binding site" evidence="6">
    <location>
        <begin position="194"/>
        <end position="201"/>
    </location>
    <ligand>
        <name>ATP</name>
        <dbReference type="ChEBI" id="CHEBI:30616"/>
    </ligand>
</feature>
<dbReference type="EMBL" id="GL349441">
    <property type="protein sequence ID" value="KNC56326.1"/>
    <property type="molecule type" value="Genomic_DNA"/>
</dbReference>
<keyword evidence="3 6" id="KW-0518">Myosin</keyword>
<feature type="compositionally biased region" description="Basic and acidic residues" evidence="7">
    <location>
        <begin position="39"/>
        <end position="49"/>
    </location>
</feature>
<dbReference type="AlphaFoldDB" id="A0A0L0DW69"/>
<dbReference type="PANTHER" id="PTHR13140:SF706">
    <property type="entry name" value="DILUTE CLASS UNCONVENTIONAL MYOSIN, ISOFORM C"/>
    <property type="match status" value="1"/>
</dbReference>
<dbReference type="Pfam" id="PF00063">
    <property type="entry name" value="Myosin_head"/>
    <property type="match status" value="1"/>
</dbReference>
<dbReference type="SMART" id="SM00242">
    <property type="entry name" value="MYSc"/>
    <property type="match status" value="1"/>
</dbReference>
<keyword evidence="10" id="KW-1185">Reference proteome</keyword>
<keyword evidence="5 6" id="KW-0009">Actin-binding</keyword>
<keyword evidence="2 6" id="KW-0067">ATP-binding</keyword>